<name>A0A9P1I7W8_9PELO</name>
<sequence>MTTAVNFLKCAYCGIKQYPSSMIIVKKSIEEEWSAIFGDEFRRRLGKYRHICMKHLKGFENEKDDDDEDIQWFYENGRKICFNKFCCYCGPKTKPIKMCAVPTNEDELDLWNSTLGKKFQINSSKLRMPCICLQHFEENQDFPSAFQKGIPYDVLDELGKTSPGFHSCAYCLRLRGDQLLINVPKSPDFKKVRKSVWRGIRRELSKNGTSTNLSKSCHPKTSEIQVTCSQNLGLVFWTAGAEKYRIESMMHVPADQNTIIDWICVFGMDFEENCSFFRYPMICQSHVEITTKLDGFGQFHQHQPVASNPKPDFSISKNCRGIKRVHEENPCYSVRKYEEVEIPEEHKPDVLEFPDDLVLKIEPPEIKEEEEEMDIKPSTSEIIPNIEITVENAMLIEQAKQYEKLHNPLFGKCCYWDHF</sequence>
<gene>
    <name evidence="1" type="ORF">CAMP_LOCUS2328</name>
</gene>
<evidence type="ECO:0000313" key="1">
    <source>
        <dbReference type="EMBL" id="CAI5439691.1"/>
    </source>
</evidence>
<dbReference type="EMBL" id="CANHGI010000001">
    <property type="protein sequence ID" value="CAI5439691.1"/>
    <property type="molecule type" value="Genomic_DNA"/>
</dbReference>
<comment type="caution">
    <text evidence="1">The sequence shown here is derived from an EMBL/GenBank/DDBJ whole genome shotgun (WGS) entry which is preliminary data.</text>
</comment>
<accession>A0A9P1I7W8</accession>
<dbReference type="AlphaFoldDB" id="A0A9P1I7W8"/>
<organism evidence="1 2">
    <name type="scientific">Caenorhabditis angaria</name>
    <dbReference type="NCBI Taxonomy" id="860376"/>
    <lineage>
        <taxon>Eukaryota</taxon>
        <taxon>Metazoa</taxon>
        <taxon>Ecdysozoa</taxon>
        <taxon>Nematoda</taxon>
        <taxon>Chromadorea</taxon>
        <taxon>Rhabditida</taxon>
        <taxon>Rhabditina</taxon>
        <taxon>Rhabditomorpha</taxon>
        <taxon>Rhabditoidea</taxon>
        <taxon>Rhabditidae</taxon>
        <taxon>Peloderinae</taxon>
        <taxon>Caenorhabditis</taxon>
    </lineage>
</organism>
<keyword evidence="2" id="KW-1185">Reference proteome</keyword>
<proteinExistence type="predicted"/>
<protein>
    <submittedName>
        <fullName evidence="1">Uncharacterized protein</fullName>
    </submittedName>
</protein>
<reference evidence="1" key="1">
    <citation type="submission" date="2022-11" db="EMBL/GenBank/DDBJ databases">
        <authorList>
            <person name="Kikuchi T."/>
        </authorList>
    </citation>
    <scope>NUCLEOTIDE SEQUENCE</scope>
    <source>
        <strain evidence="1">PS1010</strain>
    </source>
</reference>
<dbReference type="Proteomes" id="UP001152747">
    <property type="component" value="Unassembled WGS sequence"/>
</dbReference>
<evidence type="ECO:0000313" key="2">
    <source>
        <dbReference type="Proteomes" id="UP001152747"/>
    </source>
</evidence>